<dbReference type="EMBL" id="AP006491">
    <property type="protein sequence ID" value="BAM80083.1"/>
    <property type="molecule type" value="Genomic_DNA"/>
</dbReference>
<dbReference type="OrthoDB" id="10598779at2759"/>
<proteinExistence type="predicted"/>
<dbReference type="RefSeq" id="XP_005536369.1">
    <property type="nucleotide sequence ID" value="XM_005536312.1"/>
</dbReference>
<protein>
    <recommendedName>
        <fullName evidence="1">DUF2470 domain-containing protein</fullName>
    </recommendedName>
</protein>
<keyword evidence="3" id="KW-1185">Reference proteome</keyword>
<dbReference type="KEGG" id="cme:CYME_CMI211C"/>
<dbReference type="AlphaFoldDB" id="M1VH14"/>
<dbReference type="InterPro" id="IPR019595">
    <property type="entry name" value="DUF2470"/>
</dbReference>
<dbReference type="GeneID" id="16993617"/>
<gene>
    <name evidence="2" type="ORF">CYME_CMI211C</name>
</gene>
<sequence>MERHLGRSQPCWVPAPGYLLRWHAQFGSFQSTVRQRTAIVPTKRLQRQFLMLHEFLPSTVGTSSRATGEAKGAAFDWLNAAMQAQEACHVFAESPTICRYMNENRQDHLISYLRRFGSGDLAASLDELERVEMTQVDEYGFELDLIMCSQARNNCVCVHERLSWPDGGHCDTVEQCVEKLSDMSQRCGLGELK</sequence>
<evidence type="ECO:0000313" key="2">
    <source>
        <dbReference type="EMBL" id="BAM80083.1"/>
    </source>
</evidence>
<evidence type="ECO:0000259" key="1">
    <source>
        <dbReference type="Pfam" id="PF10615"/>
    </source>
</evidence>
<accession>M1VH14</accession>
<reference evidence="2 3" key="1">
    <citation type="journal article" date="2004" name="Nature">
        <title>Genome sequence of the ultrasmall unicellular red alga Cyanidioschyzon merolae 10D.</title>
        <authorList>
            <person name="Matsuzaki M."/>
            <person name="Misumi O."/>
            <person name="Shin-i T."/>
            <person name="Maruyama S."/>
            <person name="Takahara M."/>
            <person name="Miyagishima S."/>
            <person name="Mori T."/>
            <person name="Nishida K."/>
            <person name="Yagisawa F."/>
            <person name="Nishida K."/>
            <person name="Yoshida Y."/>
            <person name="Nishimura Y."/>
            <person name="Nakao S."/>
            <person name="Kobayashi T."/>
            <person name="Momoyama Y."/>
            <person name="Higashiyama T."/>
            <person name="Minoda A."/>
            <person name="Sano M."/>
            <person name="Nomoto H."/>
            <person name="Oishi K."/>
            <person name="Hayashi H."/>
            <person name="Ohta F."/>
            <person name="Nishizaka S."/>
            <person name="Haga S."/>
            <person name="Miura S."/>
            <person name="Morishita T."/>
            <person name="Kabeya Y."/>
            <person name="Terasawa K."/>
            <person name="Suzuki Y."/>
            <person name="Ishii Y."/>
            <person name="Asakawa S."/>
            <person name="Takano H."/>
            <person name="Ohta N."/>
            <person name="Kuroiwa H."/>
            <person name="Tanaka K."/>
            <person name="Shimizu N."/>
            <person name="Sugano S."/>
            <person name="Sato N."/>
            <person name="Nozaki H."/>
            <person name="Ogasawara N."/>
            <person name="Kohara Y."/>
            <person name="Kuroiwa T."/>
        </authorList>
    </citation>
    <scope>NUCLEOTIDE SEQUENCE [LARGE SCALE GENOMIC DNA]</scope>
    <source>
        <strain evidence="2 3">10D</strain>
    </source>
</reference>
<feature type="domain" description="DUF2470" evidence="1">
    <location>
        <begin position="96"/>
        <end position="148"/>
    </location>
</feature>
<dbReference type="InterPro" id="IPR037119">
    <property type="entry name" value="Haem_oxidase_HugZ-like_sf"/>
</dbReference>
<organism evidence="2 3">
    <name type="scientific">Cyanidioschyzon merolae (strain NIES-3377 / 10D)</name>
    <name type="common">Unicellular red alga</name>
    <dbReference type="NCBI Taxonomy" id="280699"/>
    <lineage>
        <taxon>Eukaryota</taxon>
        <taxon>Rhodophyta</taxon>
        <taxon>Bangiophyceae</taxon>
        <taxon>Cyanidiales</taxon>
        <taxon>Cyanidiaceae</taxon>
        <taxon>Cyanidioschyzon</taxon>
    </lineage>
</organism>
<reference evidence="2 3" key="2">
    <citation type="journal article" date="2007" name="BMC Biol.">
        <title>A 100%-complete sequence reveals unusually simple genomic features in the hot-spring red alga Cyanidioschyzon merolae.</title>
        <authorList>
            <person name="Nozaki H."/>
            <person name="Takano H."/>
            <person name="Misumi O."/>
            <person name="Terasawa K."/>
            <person name="Matsuzaki M."/>
            <person name="Maruyama S."/>
            <person name="Nishida K."/>
            <person name="Yagisawa F."/>
            <person name="Yoshida Y."/>
            <person name="Fujiwara T."/>
            <person name="Takio S."/>
            <person name="Tamura K."/>
            <person name="Chung S.J."/>
            <person name="Nakamura S."/>
            <person name="Kuroiwa H."/>
            <person name="Tanaka K."/>
            <person name="Sato N."/>
            <person name="Kuroiwa T."/>
        </authorList>
    </citation>
    <scope>NUCLEOTIDE SEQUENCE [LARGE SCALE GENOMIC DNA]</scope>
    <source>
        <strain evidence="2 3">10D</strain>
    </source>
</reference>
<dbReference type="Pfam" id="PF10615">
    <property type="entry name" value="DUF2470"/>
    <property type="match status" value="1"/>
</dbReference>
<evidence type="ECO:0000313" key="3">
    <source>
        <dbReference type="Proteomes" id="UP000007014"/>
    </source>
</evidence>
<dbReference type="Gramene" id="CMI211CT">
    <property type="protein sequence ID" value="CMI211CT"/>
    <property type="gene ID" value="CMI211C"/>
</dbReference>
<dbReference type="Proteomes" id="UP000007014">
    <property type="component" value="Chromosome 9"/>
</dbReference>
<dbReference type="HOGENOM" id="CLU_1410669_0_0_1"/>
<dbReference type="Gene3D" id="3.20.180.10">
    <property type="entry name" value="PNP-oxidase-like"/>
    <property type="match status" value="1"/>
</dbReference>
<name>M1VH14_CYAM1</name>